<keyword evidence="3" id="KW-0547">Nucleotide-binding</keyword>
<dbReference type="InterPro" id="IPR027417">
    <property type="entry name" value="P-loop_NTPase"/>
</dbReference>
<dbReference type="Gene3D" id="3.40.50.300">
    <property type="entry name" value="P-loop containing nucleotide triphosphate hydrolases"/>
    <property type="match status" value="1"/>
</dbReference>
<protein>
    <submittedName>
        <fullName evidence="3">Insertion sequence IS5376 putative ATP-binding protein</fullName>
    </submittedName>
</protein>
<evidence type="ECO:0000259" key="2">
    <source>
        <dbReference type="Pfam" id="PF01695"/>
    </source>
</evidence>
<dbReference type="InterPro" id="IPR002611">
    <property type="entry name" value="IstB_ATP-bd"/>
</dbReference>
<accession>A0ABY5MTV6</accession>
<reference evidence="3 4" key="1">
    <citation type="submission" date="2018-07" db="EMBL/GenBank/DDBJ databases">
        <title>Genome sequence of Nitratireductor thuwali#1536.</title>
        <authorList>
            <person name="Michoud G."/>
            <person name="Merlino G."/>
            <person name="Sefrji F.O."/>
            <person name="Daffonchio D."/>
        </authorList>
    </citation>
    <scope>NUCLEOTIDE SEQUENCE [LARGE SCALE GENOMIC DNA]</scope>
    <source>
        <strain evidence="3 4">Nit1536</strain>
        <plasmid evidence="3 4">p1536_2</plasmid>
    </source>
</reference>
<dbReference type="EMBL" id="CP030943">
    <property type="protein sequence ID" value="UUP19993.1"/>
    <property type="molecule type" value="Genomic_DNA"/>
</dbReference>
<keyword evidence="4" id="KW-1185">Reference proteome</keyword>
<feature type="domain" description="IstB-like ATP-binding" evidence="2">
    <location>
        <begin position="40"/>
        <end position="150"/>
    </location>
</feature>
<geneLocation type="plasmid" evidence="3 4">
    <name>p1536_2</name>
</geneLocation>
<dbReference type="SUPFAM" id="SSF52540">
    <property type="entry name" value="P-loop containing nucleoside triphosphate hydrolases"/>
    <property type="match status" value="1"/>
</dbReference>
<dbReference type="Pfam" id="PF01695">
    <property type="entry name" value="IstB_IS21"/>
    <property type="match status" value="1"/>
</dbReference>
<evidence type="ECO:0000313" key="3">
    <source>
        <dbReference type="EMBL" id="UUP19993.1"/>
    </source>
</evidence>
<proteinExistence type="predicted"/>
<gene>
    <name evidence="3" type="ORF">NTH_04508</name>
</gene>
<feature type="region of interest" description="Disordered" evidence="1">
    <location>
        <begin position="139"/>
        <end position="165"/>
    </location>
</feature>
<dbReference type="GO" id="GO:0005524">
    <property type="term" value="F:ATP binding"/>
    <property type="evidence" value="ECO:0007669"/>
    <property type="project" value="UniProtKB-KW"/>
</dbReference>
<keyword evidence="3" id="KW-0614">Plasmid</keyword>
<name>A0ABY5MTV6_9HYPH</name>
<sequence length="165" mass="18198">MLVVETIAKMRRLSLVQGTSGGREPAMTEVLDRIRGALVGLKMPRALEALDHTMQQLEKGEITGIEAIDALLAEEYATRETRRIDVALLTAKLLPAKTLESFDFSFQPSLDRERIAALAQLDFIRRAEVVHFLGPPGTGKSHLATALASRRSKPAGRSTEPPWRI</sequence>
<dbReference type="Proteomes" id="UP001342418">
    <property type="component" value="Plasmid p1536_2"/>
</dbReference>
<evidence type="ECO:0000313" key="4">
    <source>
        <dbReference type="Proteomes" id="UP001342418"/>
    </source>
</evidence>
<organism evidence="3 4">
    <name type="scientific">Nitratireductor thuwali</name>
    <dbReference type="NCBI Taxonomy" id="2267699"/>
    <lineage>
        <taxon>Bacteria</taxon>
        <taxon>Pseudomonadati</taxon>
        <taxon>Pseudomonadota</taxon>
        <taxon>Alphaproteobacteria</taxon>
        <taxon>Hyphomicrobiales</taxon>
        <taxon>Phyllobacteriaceae</taxon>
        <taxon>Nitratireductor</taxon>
    </lineage>
</organism>
<evidence type="ECO:0000256" key="1">
    <source>
        <dbReference type="SAM" id="MobiDB-lite"/>
    </source>
</evidence>
<keyword evidence="3" id="KW-0067">ATP-binding</keyword>